<protein>
    <submittedName>
        <fullName evidence="2">Uncharacterized protein</fullName>
    </submittedName>
</protein>
<evidence type="ECO:0000313" key="2">
    <source>
        <dbReference type="EMBL" id="GFH56036.1"/>
    </source>
</evidence>
<feature type="coiled-coil region" evidence="1">
    <location>
        <begin position="213"/>
        <end position="240"/>
    </location>
</feature>
<proteinExistence type="predicted"/>
<sequence>MEPSSSKTADQIAAQNTVMFGTTVSTIFNSIHDNLDQSIRSHISSLPIICSSQEDDDTTNGENDVPREEQIYNKITQVYVNHMDVAKLYTEKELFCMNKKWTKKRRGRILDKYLELMETPLPSTDSEKIDGTESKEGMSNDEAATKTRYTIPVSKEDIPTETQVKDIHTELNELRLKLREKSSEKMKLLYQLQALDAAQQSSEKVDASLSSKIKQGGSEIEKAVKELNETKKQVKQLSSDGNHLLDQMDILSSQKQPSTETEEFSEAMKAKALHIKDNMEQSKKRSLEEDYRERKEKIVVQKGVLNLLKKK</sequence>
<dbReference type="Proteomes" id="UP001054902">
    <property type="component" value="Unassembled WGS sequence"/>
</dbReference>
<accession>A0AAD3D1B9</accession>
<keyword evidence="3" id="KW-1185">Reference proteome</keyword>
<keyword evidence="1" id="KW-0175">Coiled coil</keyword>
<dbReference type="EMBL" id="BLLK01000051">
    <property type="protein sequence ID" value="GFH56036.1"/>
    <property type="molecule type" value="Genomic_DNA"/>
</dbReference>
<evidence type="ECO:0000313" key="3">
    <source>
        <dbReference type="Proteomes" id="UP001054902"/>
    </source>
</evidence>
<gene>
    <name evidence="2" type="ORF">CTEN210_12512</name>
</gene>
<name>A0AAD3D1B9_9STRA</name>
<evidence type="ECO:0000256" key="1">
    <source>
        <dbReference type="SAM" id="Coils"/>
    </source>
</evidence>
<organism evidence="2 3">
    <name type="scientific">Chaetoceros tenuissimus</name>
    <dbReference type="NCBI Taxonomy" id="426638"/>
    <lineage>
        <taxon>Eukaryota</taxon>
        <taxon>Sar</taxon>
        <taxon>Stramenopiles</taxon>
        <taxon>Ochrophyta</taxon>
        <taxon>Bacillariophyta</taxon>
        <taxon>Coscinodiscophyceae</taxon>
        <taxon>Chaetocerotophycidae</taxon>
        <taxon>Chaetocerotales</taxon>
        <taxon>Chaetocerotaceae</taxon>
        <taxon>Chaetoceros</taxon>
    </lineage>
</organism>
<comment type="caution">
    <text evidence="2">The sequence shown here is derived from an EMBL/GenBank/DDBJ whole genome shotgun (WGS) entry which is preliminary data.</text>
</comment>
<dbReference type="AlphaFoldDB" id="A0AAD3D1B9"/>
<reference evidence="2 3" key="1">
    <citation type="journal article" date="2021" name="Sci. Rep.">
        <title>The genome of the diatom Chaetoceros tenuissimus carries an ancient integrated fragment of an extant virus.</title>
        <authorList>
            <person name="Hongo Y."/>
            <person name="Kimura K."/>
            <person name="Takaki Y."/>
            <person name="Yoshida Y."/>
            <person name="Baba S."/>
            <person name="Kobayashi G."/>
            <person name="Nagasaki K."/>
            <person name="Hano T."/>
            <person name="Tomaru Y."/>
        </authorList>
    </citation>
    <scope>NUCLEOTIDE SEQUENCE [LARGE SCALE GENOMIC DNA]</scope>
    <source>
        <strain evidence="2 3">NIES-3715</strain>
    </source>
</reference>